<dbReference type="InterPro" id="IPR016164">
    <property type="entry name" value="FAD-linked_Oxase-like_C"/>
</dbReference>
<dbReference type="InterPro" id="IPR036318">
    <property type="entry name" value="FAD-bd_PCMH-like_sf"/>
</dbReference>
<sequence length="519" mass="55056">MATDLLDTPGVLDTLTAAVGADALITDDKELGFFGQDIFSVGQRPIAIFRPRTIEALSKGIAAAARAGLAVAPRGGGMSYTGGLLPADAGALIVDVSAMDSILAINEEDMTVTVEAGCTWAKLYNKLHPMGLRPPVWGTLSGLIANVGGGMSQNGVFWGAARGPIVSSALSFDVVLADGRIVRTGNPGMRPFGPDVTGIFAADCGAFGIKAQITLPLIREANAFAYGSFAFTDAAAFMAAISEIARAGLATEIFGFDPFLQAQRMKRESLAKDAKALVGVMKSQGGFWKGIKEGAKIVAAGRSFLDDAGFSVHTICEGRNQASADADLDAIDAIVKAAGGRPVENTIPKVMRANPFPNVNSMVGPQGERWVPTHGVLRHSKALPALNAILALYEQHREAMERLEIGAGYLFLTMGTTSFLLEPVFFWPDQLEQAHERAIEPAHYAKLTRFPANPEARALVETLRAGLLAIFASLEAGHFQIGRAYPLEQRSDPGAWEILKAIKQTVDPDRRMNPGSLGL</sequence>
<comment type="caution">
    <text evidence="9">The sequence shown here is derived from an EMBL/GenBank/DDBJ whole genome shotgun (WGS) entry which is preliminary data.</text>
</comment>
<evidence type="ECO:0000256" key="5">
    <source>
        <dbReference type="ARBA" id="ARBA00022946"/>
    </source>
</evidence>
<comment type="cofactor">
    <cofactor evidence="1">
        <name>FAD</name>
        <dbReference type="ChEBI" id="CHEBI:57692"/>
    </cofactor>
</comment>
<dbReference type="InterPro" id="IPR004113">
    <property type="entry name" value="FAD-bd_oxidored_4_C"/>
</dbReference>
<keyword evidence="3" id="KW-0285">Flavoprotein</keyword>
<evidence type="ECO:0000256" key="3">
    <source>
        <dbReference type="ARBA" id="ARBA00022630"/>
    </source>
</evidence>
<dbReference type="PROSITE" id="PS51387">
    <property type="entry name" value="FAD_PCMH"/>
    <property type="match status" value="1"/>
</dbReference>
<dbReference type="RefSeq" id="WP_261292966.1">
    <property type="nucleotide sequence ID" value="NZ_JANQBK010000001.1"/>
</dbReference>
<accession>A0ABV7SY11</accession>
<reference evidence="10" key="1">
    <citation type="journal article" date="2019" name="Int. J. Syst. Evol. Microbiol.">
        <title>The Global Catalogue of Microorganisms (GCM) 10K type strain sequencing project: providing services to taxonomists for standard genome sequencing and annotation.</title>
        <authorList>
            <consortium name="The Broad Institute Genomics Platform"/>
            <consortium name="The Broad Institute Genome Sequencing Center for Infectious Disease"/>
            <person name="Wu L."/>
            <person name="Ma J."/>
        </authorList>
    </citation>
    <scope>NUCLEOTIDE SEQUENCE [LARGE SCALE GENOMIC DNA]</scope>
    <source>
        <strain evidence="10">KCTC 42739</strain>
    </source>
</reference>
<evidence type="ECO:0000256" key="2">
    <source>
        <dbReference type="ARBA" id="ARBA00008000"/>
    </source>
</evidence>
<evidence type="ECO:0000259" key="8">
    <source>
        <dbReference type="PROSITE" id="PS51387"/>
    </source>
</evidence>
<dbReference type="PANTHER" id="PTHR11748">
    <property type="entry name" value="D-LACTATE DEHYDROGENASE"/>
    <property type="match status" value="1"/>
</dbReference>
<dbReference type="InterPro" id="IPR006094">
    <property type="entry name" value="Oxid_FAD_bind_N"/>
</dbReference>
<evidence type="ECO:0000256" key="7">
    <source>
        <dbReference type="ARBA" id="ARBA00038897"/>
    </source>
</evidence>
<feature type="domain" description="FAD-binding PCMH-type" evidence="8">
    <location>
        <begin position="41"/>
        <end position="220"/>
    </location>
</feature>
<gene>
    <name evidence="9" type="ORF">ACFONA_13425</name>
</gene>
<keyword evidence="6" id="KW-0560">Oxidoreductase</keyword>
<name>A0ABV7SY11_9SPHN</name>
<keyword evidence="10" id="KW-1185">Reference proteome</keyword>
<dbReference type="InterPro" id="IPR016166">
    <property type="entry name" value="FAD-bd_PCMH"/>
</dbReference>
<dbReference type="PANTHER" id="PTHR11748:SF111">
    <property type="entry name" value="D-LACTATE DEHYDROGENASE, MITOCHONDRIAL-RELATED"/>
    <property type="match status" value="1"/>
</dbReference>
<dbReference type="Pfam" id="PF02913">
    <property type="entry name" value="FAD-oxidase_C"/>
    <property type="match status" value="1"/>
</dbReference>
<dbReference type="EC" id="1.1.2.4" evidence="7"/>
<evidence type="ECO:0000313" key="9">
    <source>
        <dbReference type="EMBL" id="MFC3581167.1"/>
    </source>
</evidence>
<dbReference type="InterPro" id="IPR016167">
    <property type="entry name" value="FAD-bd_PCMH_sub1"/>
</dbReference>
<comment type="similarity">
    <text evidence="2">Belongs to the FAD-binding oxidoreductase/transferase type 4 family.</text>
</comment>
<organism evidence="9 10">
    <name type="scientific">Sphingomonas hylomeconis</name>
    <dbReference type="NCBI Taxonomy" id="1395958"/>
    <lineage>
        <taxon>Bacteria</taxon>
        <taxon>Pseudomonadati</taxon>
        <taxon>Pseudomonadota</taxon>
        <taxon>Alphaproteobacteria</taxon>
        <taxon>Sphingomonadales</taxon>
        <taxon>Sphingomonadaceae</taxon>
        <taxon>Sphingomonas</taxon>
    </lineage>
</organism>
<evidence type="ECO:0000256" key="1">
    <source>
        <dbReference type="ARBA" id="ARBA00001974"/>
    </source>
</evidence>
<dbReference type="Gene3D" id="3.30.465.10">
    <property type="match status" value="1"/>
</dbReference>
<proteinExistence type="inferred from homology"/>
<evidence type="ECO:0000256" key="6">
    <source>
        <dbReference type="ARBA" id="ARBA00023002"/>
    </source>
</evidence>
<dbReference type="SUPFAM" id="SSF56176">
    <property type="entry name" value="FAD-binding/transporter-associated domain-like"/>
    <property type="match status" value="1"/>
</dbReference>
<dbReference type="Pfam" id="PF01565">
    <property type="entry name" value="FAD_binding_4"/>
    <property type="match status" value="1"/>
</dbReference>
<dbReference type="Gene3D" id="3.30.43.10">
    <property type="entry name" value="Uridine Diphospho-n-acetylenolpyruvylglucosamine Reductase, domain 2"/>
    <property type="match status" value="1"/>
</dbReference>
<evidence type="ECO:0000313" key="10">
    <source>
        <dbReference type="Proteomes" id="UP001595713"/>
    </source>
</evidence>
<dbReference type="Proteomes" id="UP001595713">
    <property type="component" value="Unassembled WGS sequence"/>
</dbReference>
<dbReference type="EMBL" id="JBHRXP010000007">
    <property type="protein sequence ID" value="MFC3581167.1"/>
    <property type="molecule type" value="Genomic_DNA"/>
</dbReference>
<keyword evidence="5" id="KW-0809">Transit peptide</keyword>
<evidence type="ECO:0000256" key="4">
    <source>
        <dbReference type="ARBA" id="ARBA00022827"/>
    </source>
</evidence>
<dbReference type="SUPFAM" id="SSF55103">
    <property type="entry name" value="FAD-linked oxidases, C-terminal domain"/>
    <property type="match status" value="1"/>
</dbReference>
<dbReference type="InterPro" id="IPR016169">
    <property type="entry name" value="FAD-bd_PCMH_sub2"/>
</dbReference>
<protein>
    <recommendedName>
        <fullName evidence="7">D-lactate dehydrogenase (cytochrome)</fullName>
        <ecNumber evidence="7">1.1.2.4</ecNumber>
    </recommendedName>
</protein>
<keyword evidence="4" id="KW-0274">FAD</keyword>